<evidence type="ECO:0000313" key="9">
    <source>
        <dbReference type="EMBL" id="MEI4461576.1"/>
    </source>
</evidence>
<proteinExistence type="inferred from homology"/>
<evidence type="ECO:0000313" key="8">
    <source>
        <dbReference type="EMBL" id="KTR26280.1"/>
    </source>
</evidence>
<dbReference type="Proteomes" id="UP000053797">
    <property type="component" value="Unassembled WGS sequence"/>
</dbReference>
<dbReference type="GO" id="GO:0008234">
    <property type="term" value="F:cysteine-type peptidase activity"/>
    <property type="evidence" value="ECO:0007669"/>
    <property type="project" value="UniProtKB-KW"/>
</dbReference>
<dbReference type="EMBL" id="JBAWKY010000001">
    <property type="protein sequence ID" value="MEI4461576.1"/>
    <property type="molecule type" value="Genomic_DNA"/>
</dbReference>
<dbReference type="CDD" id="cd16332">
    <property type="entry name" value="Prp-like"/>
    <property type="match status" value="1"/>
</dbReference>
<evidence type="ECO:0000256" key="2">
    <source>
        <dbReference type="ARBA" id="ARBA00022670"/>
    </source>
</evidence>
<dbReference type="EMBL" id="LDQV01000025">
    <property type="protein sequence ID" value="KTR26280.1"/>
    <property type="molecule type" value="Genomic_DNA"/>
</dbReference>
<dbReference type="Gene3D" id="3.30.70.1490">
    <property type="entry name" value="Cysteine protease Prp"/>
    <property type="match status" value="1"/>
</dbReference>
<keyword evidence="2 9" id="KW-0645">Protease</keyword>
<reference evidence="8 11" key="2">
    <citation type="journal article" date="2016" name="Front. Microbiol.">
        <title>Genomic Resource of Rice Seed Associated Bacteria.</title>
        <authorList>
            <person name="Midha S."/>
            <person name="Bansal K."/>
            <person name="Sharma S."/>
            <person name="Kumar N."/>
            <person name="Patil P.P."/>
            <person name="Chaudhry V."/>
            <person name="Patil P.B."/>
        </authorList>
    </citation>
    <scope>NUCLEOTIDE SEQUENCE [LARGE SCALE GENOMIC DNA]</scope>
    <source>
        <strain evidence="8 11">RSA11</strain>
    </source>
</reference>
<sequence>MIRVKIRRDEAELVRSIEVTGHAEFAEPGLDLVCAGVSSVIFGAYNAIEALLGQVLLLEMAEQQEGGYFYVEPYADLAPDVSERTQLLLEATLVQLGTIAESYGEFIQLEQV</sequence>
<dbReference type="AlphaFoldDB" id="A0A0V8GJI9"/>
<dbReference type="GeneID" id="90837363"/>
<evidence type="ECO:0000313" key="7">
    <source>
        <dbReference type="EMBL" id="KSU50425.1"/>
    </source>
</evidence>
<name>A0A0V8GJI9_9BACL</name>
<evidence type="ECO:0000256" key="3">
    <source>
        <dbReference type="ARBA" id="ARBA00022801"/>
    </source>
</evidence>
<evidence type="ECO:0000313" key="11">
    <source>
        <dbReference type="Proteomes" id="UP000072605"/>
    </source>
</evidence>
<reference evidence="7 10" key="1">
    <citation type="journal article" date="2015" name="Int. J. Syst. Evol. Microbiol.">
        <title>Exiguobacterium enclense sp. nov., isolated from sediment.</title>
        <authorList>
            <person name="Dastager S.G."/>
            <person name="Mawlankar R."/>
            <person name="Sonalkar V.V."/>
            <person name="Thorat M.N."/>
            <person name="Mual P."/>
            <person name="Verma A."/>
            <person name="Krishnamurthi S."/>
            <person name="Tang S.K."/>
            <person name="Li W.J."/>
        </authorList>
    </citation>
    <scope>NUCLEOTIDE SEQUENCE [LARGE SCALE GENOMIC DNA]</scope>
    <source>
        <strain evidence="7 10">NIO-1109</strain>
    </source>
</reference>
<keyword evidence="12" id="KW-1185">Reference proteome</keyword>
<reference evidence="9 12" key="3">
    <citation type="submission" date="2023-12" db="EMBL/GenBank/DDBJ databases">
        <authorList>
            <person name="Easwaran N."/>
            <person name="Lazarus H.P.S."/>
        </authorList>
    </citation>
    <scope>NUCLEOTIDE SEQUENCE [LARGE SCALE GENOMIC DNA]</scope>
    <source>
        <strain evidence="9 12">VIT-2023</strain>
    </source>
</reference>
<protein>
    <recommendedName>
        <fullName evidence="6">Ribosomal processing cysteine protease Prp</fullName>
    </recommendedName>
</protein>
<organism evidence="7 10">
    <name type="scientific">Exiguobacterium indicum</name>
    <dbReference type="NCBI Taxonomy" id="296995"/>
    <lineage>
        <taxon>Bacteria</taxon>
        <taxon>Bacillati</taxon>
        <taxon>Bacillota</taxon>
        <taxon>Bacilli</taxon>
        <taxon>Bacillales</taxon>
        <taxon>Bacillales Family XII. Incertae Sedis</taxon>
        <taxon>Exiguobacterium</taxon>
    </lineage>
</organism>
<accession>A0A0V8GJI9</accession>
<evidence type="ECO:0000256" key="1">
    <source>
        <dbReference type="ARBA" id="ARBA00022517"/>
    </source>
</evidence>
<evidence type="ECO:0000256" key="4">
    <source>
        <dbReference type="ARBA" id="ARBA00022807"/>
    </source>
</evidence>
<dbReference type="Pfam" id="PF04327">
    <property type="entry name" value="Peptidase_Prp"/>
    <property type="match status" value="1"/>
</dbReference>
<keyword evidence="3" id="KW-0378">Hydrolase</keyword>
<dbReference type="SUPFAM" id="SSF118010">
    <property type="entry name" value="TM1457-like"/>
    <property type="match status" value="1"/>
</dbReference>
<dbReference type="EMBL" id="LNQL01000001">
    <property type="protein sequence ID" value="KSU50425.1"/>
    <property type="molecule type" value="Genomic_DNA"/>
</dbReference>
<gene>
    <name evidence="7" type="ORF">AS033_03325</name>
    <name evidence="8" type="ORF">RSA11_11265</name>
    <name evidence="9" type="ORF">SZL87_03940</name>
</gene>
<dbReference type="PANTHER" id="PTHR39178:SF1">
    <property type="entry name" value="RIBOSOMAL-PROCESSING CYSTEINE PROTEASE PRP"/>
    <property type="match status" value="1"/>
</dbReference>
<dbReference type="RefSeq" id="WP_023468945.1">
    <property type="nucleotide sequence ID" value="NZ_FMYN01000001.1"/>
</dbReference>
<comment type="caution">
    <text evidence="7">The sequence shown here is derived from an EMBL/GenBank/DDBJ whole genome shotgun (WGS) entry which is preliminary data.</text>
</comment>
<dbReference type="GO" id="GO:0042254">
    <property type="term" value="P:ribosome biogenesis"/>
    <property type="evidence" value="ECO:0007669"/>
    <property type="project" value="UniProtKB-KW"/>
</dbReference>
<evidence type="ECO:0000256" key="5">
    <source>
        <dbReference type="ARBA" id="ARBA00044503"/>
    </source>
</evidence>
<dbReference type="OrthoDB" id="48998at2"/>
<dbReference type="Proteomes" id="UP000072605">
    <property type="component" value="Unassembled WGS sequence"/>
</dbReference>
<evidence type="ECO:0000313" key="12">
    <source>
        <dbReference type="Proteomes" id="UP001387110"/>
    </source>
</evidence>
<dbReference type="Proteomes" id="UP001387110">
    <property type="component" value="Unassembled WGS sequence"/>
</dbReference>
<dbReference type="GO" id="GO:0006508">
    <property type="term" value="P:proteolysis"/>
    <property type="evidence" value="ECO:0007669"/>
    <property type="project" value="UniProtKB-KW"/>
</dbReference>
<dbReference type="PANTHER" id="PTHR39178">
    <property type="entry name" value="HYPOTHETICAL RIBOSOME-ASSOCIATED PROTEIN"/>
    <property type="match status" value="1"/>
</dbReference>
<dbReference type="InterPro" id="IPR007422">
    <property type="entry name" value="Peptidase_Prp"/>
</dbReference>
<keyword evidence="4" id="KW-0788">Thiol protease</keyword>
<comment type="similarity">
    <text evidence="5">Belongs to the Prp family.</text>
</comment>
<keyword evidence="1" id="KW-0690">Ribosome biogenesis</keyword>
<dbReference type="InterPro" id="IPR036764">
    <property type="entry name" value="Peptidase_Prp_sf"/>
</dbReference>
<evidence type="ECO:0000256" key="6">
    <source>
        <dbReference type="ARBA" id="ARBA00044538"/>
    </source>
</evidence>
<evidence type="ECO:0000313" key="10">
    <source>
        <dbReference type="Proteomes" id="UP000053797"/>
    </source>
</evidence>